<dbReference type="EMBL" id="VTFH01000001">
    <property type="protein sequence ID" value="KAA8562933.1"/>
    <property type="molecule type" value="Genomic_DNA"/>
</dbReference>
<protein>
    <recommendedName>
        <fullName evidence="1">Polysaccharide pyruvyl transferase domain-containing protein</fullName>
    </recommendedName>
</protein>
<accession>A0A5M9J3F6</accession>
<evidence type="ECO:0000259" key="1">
    <source>
        <dbReference type="Pfam" id="PF04230"/>
    </source>
</evidence>
<proteinExistence type="predicted"/>
<reference evidence="2 3" key="1">
    <citation type="journal article" date="2018" name="Plant Biotechnol. Rep.">
        <title>Diversity and antifungal activity of endophytic bacteria associated with Panax ginseng seedlings.</title>
        <authorList>
            <person name="Park J.M."/>
            <person name="Hong C.E."/>
            <person name="Jo S.H."/>
        </authorList>
    </citation>
    <scope>NUCLEOTIDE SEQUENCE [LARGE SCALE GENOMIC DNA]</scope>
    <source>
        <strain evidence="2 3">PgKB38</strain>
    </source>
</reference>
<sequence>MNKDTTRVHNDKDNVWQIAIHGTFDVENYGDLLFPIIAEAELARRLGAVNMHRFSYHRKSARKWPYAVTSLTELPALAHQMDATLIGGGFIIRFDKCVADGYLPPDPSIHHPTGYWLVPALMALQNGVPLIWNAPGMHCNEIPEWGRPLLALAVEHSPHVRVRDALTQKALQTLSSHADIKVLPDTAFGLAQVLDVHTPSAELRDIFRRYDLAGPYVVVHATQGLQSFLALWRSNSDVLAGVKLLVLPIGPVLGDHPSALGAPLDRAVTLPFWPSPLLLAELIAHSAGVVGHSYHLAISAIAFGLPVFCSADLEVGKFTALPAYGRVFQLRHDQTLDPQWLVDQLGRRPLSAATCQAVEQLREHWDQVAQLIVSRRAAAPEVINRLWQFLPALLENMQGPQQAAVETPCPLAQATQPDWRSAYHRFKRLISRSTS</sequence>
<evidence type="ECO:0000313" key="2">
    <source>
        <dbReference type="EMBL" id="KAA8562933.1"/>
    </source>
</evidence>
<organism evidence="2 3">
    <name type="scientific">Pseudomonas extremaustralis</name>
    <dbReference type="NCBI Taxonomy" id="359110"/>
    <lineage>
        <taxon>Bacteria</taxon>
        <taxon>Pseudomonadati</taxon>
        <taxon>Pseudomonadota</taxon>
        <taxon>Gammaproteobacteria</taxon>
        <taxon>Pseudomonadales</taxon>
        <taxon>Pseudomonadaceae</taxon>
        <taxon>Pseudomonas</taxon>
    </lineage>
</organism>
<dbReference type="Pfam" id="PF04230">
    <property type="entry name" value="PS_pyruv_trans"/>
    <property type="match status" value="1"/>
</dbReference>
<comment type="caution">
    <text evidence="2">The sequence shown here is derived from an EMBL/GenBank/DDBJ whole genome shotgun (WGS) entry which is preliminary data.</text>
</comment>
<feature type="domain" description="Polysaccharide pyruvyl transferase" evidence="1">
    <location>
        <begin position="28"/>
        <end position="309"/>
    </location>
</feature>
<dbReference type="Proteomes" id="UP000323425">
    <property type="component" value="Unassembled WGS sequence"/>
</dbReference>
<dbReference type="AlphaFoldDB" id="A0A5M9J3F6"/>
<gene>
    <name evidence="2" type="ORF">FX985_03000</name>
</gene>
<dbReference type="InterPro" id="IPR007345">
    <property type="entry name" value="Polysacch_pyruvyl_Trfase"/>
</dbReference>
<evidence type="ECO:0000313" key="3">
    <source>
        <dbReference type="Proteomes" id="UP000323425"/>
    </source>
</evidence>
<name>A0A5M9J3F6_9PSED</name>